<evidence type="ECO:0000313" key="4">
    <source>
        <dbReference type="EMBL" id="PMR80090.1"/>
    </source>
</evidence>
<gene>
    <name evidence="4" type="ORF">C1H70_09735</name>
</gene>
<dbReference type="EMBL" id="PNRG01000021">
    <property type="protein sequence ID" value="PMR80090.1"/>
    <property type="molecule type" value="Genomic_DNA"/>
</dbReference>
<evidence type="ECO:0000259" key="3">
    <source>
        <dbReference type="PROSITE" id="PS50977"/>
    </source>
</evidence>
<dbReference type="InterPro" id="IPR049513">
    <property type="entry name" value="TetR_C_40"/>
</dbReference>
<keyword evidence="5" id="KW-1185">Reference proteome</keyword>
<dbReference type="AlphaFoldDB" id="A0A2N7UI53"/>
<feature type="DNA-binding region" description="H-T-H motif" evidence="2">
    <location>
        <begin position="26"/>
        <end position="45"/>
    </location>
</feature>
<name>A0A2N7UI53_9GAMM</name>
<protein>
    <submittedName>
        <fullName evidence="4">TetR/AcrR family transcriptional regulator</fullName>
    </submittedName>
</protein>
<keyword evidence="1 2" id="KW-0238">DNA-binding</keyword>
<accession>A0A2N7UI53</accession>
<dbReference type="GO" id="GO:0003677">
    <property type="term" value="F:DNA binding"/>
    <property type="evidence" value="ECO:0007669"/>
    <property type="project" value="UniProtKB-UniRule"/>
</dbReference>
<dbReference type="Proteomes" id="UP000235547">
    <property type="component" value="Unassembled WGS sequence"/>
</dbReference>
<evidence type="ECO:0000256" key="1">
    <source>
        <dbReference type="ARBA" id="ARBA00023125"/>
    </source>
</evidence>
<reference evidence="4 5" key="1">
    <citation type="submission" date="2018-01" db="EMBL/GenBank/DDBJ databases">
        <title>Halomonas endophytica sp. nov., isolated from storage liquid in the stems of Populus euphratica.</title>
        <authorList>
            <person name="Chen C."/>
        </authorList>
    </citation>
    <scope>NUCLEOTIDE SEQUENCE [LARGE SCALE GENOMIC DNA]</scope>
    <source>
        <strain evidence="4 5">BZ-SZ-XJ27</strain>
    </source>
</reference>
<dbReference type="InterPro" id="IPR009057">
    <property type="entry name" value="Homeodomain-like_sf"/>
</dbReference>
<dbReference type="SUPFAM" id="SSF46689">
    <property type="entry name" value="Homeodomain-like"/>
    <property type="match status" value="1"/>
</dbReference>
<feature type="domain" description="HTH tetR-type" evidence="3">
    <location>
        <begin position="3"/>
        <end position="63"/>
    </location>
</feature>
<organism evidence="4 5">
    <name type="scientific">Halomonas urumqiensis</name>
    <dbReference type="NCBI Taxonomy" id="1684789"/>
    <lineage>
        <taxon>Bacteria</taxon>
        <taxon>Pseudomonadati</taxon>
        <taxon>Pseudomonadota</taxon>
        <taxon>Gammaproteobacteria</taxon>
        <taxon>Oceanospirillales</taxon>
        <taxon>Halomonadaceae</taxon>
        <taxon>Halomonas</taxon>
    </lineage>
</organism>
<dbReference type="Pfam" id="PF00440">
    <property type="entry name" value="TetR_N"/>
    <property type="match status" value="1"/>
</dbReference>
<dbReference type="Gene3D" id="1.10.357.10">
    <property type="entry name" value="Tetracycline Repressor, domain 2"/>
    <property type="match status" value="1"/>
</dbReference>
<sequence>MMNRVQLRLHNAALKLFAETGSQHLNVSELAKEAGVVRGTVYNNLTDPEHLFDQVAIRVVEEMNERIHKRLDGIEDPAEQFGITLRAPLQRIMDEPVWGRFLVQFAISNAELNSFWRGVPTTAMLRGIEQGRFELEPAEVEAFLTQAAGATFALMILVLNGKKTWRDAGEELVFWQLRALGLPTEEARGIARKELPSHR</sequence>
<dbReference type="InterPro" id="IPR001647">
    <property type="entry name" value="HTH_TetR"/>
</dbReference>
<dbReference type="Pfam" id="PF21306">
    <property type="entry name" value="TetR_C_40"/>
    <property type="match status" value="1"/>
</dbReference>
<dbReference type="PROSITE" id="PS50977">
    <property type="entry name" value="HTH_TETR_2"/>
    <property type="match status" value="1"/>
</dbReference>
<evidence type="ECO:0000313" key="5">
    <source>
        <dbReference type="Proteomes" id="UP000235547"/>
    </source>
</evidence>
<comment type="caution">
    <text evidence="4">The sequence shown here is derived from an EMBL/GenBank/DDBJ whole genome shotgun (WGS) entry which is preliminary data.</text>
</comment>
<dbReference type="OrthoDB" id="9151800at2"/>
<evidence type="ECO:0000256" key="2">
    <source>
        <dbReference type="PROSITE-ProRule" id="PRU00335"/>
    </source>
</evidence>
<proteinExistence type="predicted"/>